<comment type="caution">
    <text evidence="1">The sequence shown here is derived from an EMBL/GenBank/DDBJ whole genome shotgun (WGS) entry which is preliminary data.</text>
</comment>
<evidence type="ECO:0000313" key="2">
    <source>
        <dbReference type="Proteomes" id="UP000012024"/>
    </source>
</evidence>
<dbReference type="EMBL" id="ANLA01000020">
    <property type="protein sequence ID" value="EMQ94101.1"/>
    <property type="molecule type" value="Genomic_DNA"/>
</dbReference>
<gene>
    <name evidence="1" type="ORF">D778_01113</name>
</gene>
<keyword evidence="2" id="KW-1185">Reference proteome</keyword>
<protein>
    <submittedName>
        <fullName evidence="1">Uncharacterized protein</fullName>
    </submittedName>
</protein>
<evidence type="ECO:0000313" key="1">
    <source>
        <dbReference type="EMBL" id="EMQ94101.1"/>
    </source>
</evidence>
<accession>M7MG85</accession>
<sequence length="48" mass="5602">MAKLYSQKNPQKQIDLNPKEETIQFLLNYSKALSVINCNKMKFEALLN</sequence>
<reference evidence="1 2" key="1">
    <citation type="submission" date="2012-12" db="EMBL/GenBank/DDBJ databases">
        <title>Genome assembly of Formosa sp. AK20.</title>
        <authorList>
            <person name="Kumar R."/>
            <person name="Khatri I."/>
            <person name="Vaidya B."/>
            <person name="Subramanian S."/>
            <person name="Pinnaka A."/>
        </authorList>
    </citation>
    <scope>NUCLEOTIDE SEQUENCE [LARGE SCALE GENOMIC DNA]</scope>
    <source>
        <strain evidence="1 2">AK20</strain>
    </source>
</reference>
<dbReference type="eggNOG" id="ENOG5033AQS">
    <property type="taxonomic scope" value="Bacteria"/>
</dbReference>
<name>M7MG85_9FLAO</name>
<organism evidence="1 2">
    <name type="scientific">Xanthomarina gelatinilytica</name>
    <dbReference type="NCBI Taxonomy" id="1137281"/>
    <lineage>
        <taxon>Bacteria</taxon>
        <taxon>Pseudomonadati</taxon>
        <taxon>Bacteroidota</taxon>
        <taxon>Flavobacteriia</taxon>
        <taxon>Flavobacteriales</taxon>
        <taxon>Flavobacteriaceae</taxon>
        <taxon>Xanthomarina</taxon>
    </lineage>
</organism>
<dbReference type="AlphaFoldDB" id="M7MG85"/>
<dbReference type="RefSeq" id="WP_007651146.1">
    <property type="nucleotide sequence ID" value="NZ_JBLWYO010000006.1"/>
</dbReference>
<dbReference type="PATRIC" id="fig|1137281.3.peg.2468"/>
<dbReference type="Proteomes" id="UP000012024">
    <property type="component" value="Unassembled WGS sequence"/>
</dbReference>
<proteinExistence type="predicted"/>